<feature type="signal peptide" evidence="12">
    <location>
        <begin position="1"/>
        <end position="25"/>
    </location>
</feature>
<dbReference type="EMBL" id="PDNA01000305">
    <property type="protein sequence ID" value="PGG98026.1"/>
    <property type="molecule type" value="Genomic_DNA"/>
</dbReference>
<keyword evidence="4 11" id="KW-0812">Transmembrane</keyword>
<gene>
    <name evidence="13" type="ORF">AJ80_09595</name>
</gene>
<sequence>MMLAAPSSLLFLLASISTFLSLVGAQVSDSDLVGTWTTKSRKVITGPDFYDPINDKFTEPSHTGISYSFTADGFYESAYYRAISNPTRPSCAQSVLQFQHGKYTKEANGSLILTPFAIDGRQLISNPCKGKYAQYYRYNQTELFKRYVIETDKFHNVKRLNLYQFDGAPLNPMFLIYDPPQMLPTKTLNPVPSSPSGKAKRGVSASSDGDFEIVEPLNKNAWLKRKVSTQQDGRFDHWWWFGVIMTSIGGVVVIYSEFGKG</sequence>
<dbReference type="GO" id="GO:0051082">
    <property type="term" value="F:unfolded protein binding"/>
    <property type="evidence" value="ECO:0007669"/>
    <property type="project" value="TreeGrafter"/>
</dbReference>
<keyword evidence="8 10" id="KW-0472">Membrane</keyword>
<reference evidence="13 14" key="1">
    <citation type="submission" date="2017-10" db="EMBL/GenBank/DDBJ databases">
        <title>Comparative genomics in systemic dimorphic fungi from Ajellomycetaceae.</title>
        <authorList>
            <person name="Munoz J.F."/>
            <person name="Mcewen J.G."/>
            <person name="Clay O.K."/>
            <person name="Cuomo C.A."/>
        </authorList>
    </citation>
    <scope>NUCLEOTIDE SEQUENCE [LARGE SCALE GENOMIC DNA]</scope>
    <source>
        <strain evidence="13 14">UAMH7299</strain>
    </source>
</reference>
<evidence type="ECO:0000256" key="2">
    <source>
        <dbReference type="ARBA" id="ARBA00007149"/>
    </source>
</evidence>
<keyword evidence="5 12" id="KW-0732">Signal</keyword>
<evidence type="ECO:0000256" key="7">
    <source>
        <dbReference type="ARBA" id="ARBA00022989"/>
    </source>
</evidence>
<evidence type="ECO:0000256" key="10">
    <source>
        <dbReference type="PIRNR" id="PIRNR017290"/>
    </source>
</evidence>
<comment type="similarity">
    <text evidence="2 10">Belongs to the ROT1 family.</text>
</comment>
<keyword evidence="7 11" id="KW-1133">Transmembrane helix</keyword>
<evidence type="ECO:0000256" key="6">
    <source>
        <dbReference type="ARBA" id="ARBA00022824"/>
    </source>
</evidence>
<proteinExistence type="inferred from homology"/>
<dbReference type="InterPro" id="IPR019623">
    <property type="entry name" value="Rot1"/>
</dbReference>
<dbReference type="PANTHER" id="PTHR28090:SF1">
    <property type="entry name" value="PROTEIN ROT1"/>
    <property type="match status" value="1"/>
</dbReference>
<evidence type="ECO:0000256" key="4">
    <source>
        <dbReference type="ARBA" id="ARBA00022692"/>
    </source>
</evidence>
<dbReference type="OrthoDB" id="5327821at2759"/>
<dbReference type="Proteomes" id="UP000224634">
    <property type="component" value="Unassembled WGS sequence"/>
</dbReference>
<evidence type="ECO:0000256" key="5">
    <source>
        <dbReference type="ARBA" id="ARBA00022729"/>
    </source>
</evidence>
<feature type="transmembrane region" description="Helical" evidence="11">
    <location>
        <begin position="238"/>
        <end position="258"/>
    </location>
</feature>
<dbReference type="AlphaFoldDB" id="A0A2B7WN45"/>
<name>A0A2B7WN45_POLH7</name>
<dbReference type="PANTHER" id="PTHR28090">
    <property type="entry name" value="PROTEIN ROT1"/>
    <property type="match status" value="1"/>
</dbReference>
<accession>A0A2B7WN45</accession>
<comment type="caution">
    <text evidence="13">The sequence shown here is derived from an EMBL/GenBank/DDBJ whole genome shotgun (WGS) entry which is preliminary data.</text>
</comment>
<evidence type="ECO:0000256" key="3">
    <source>
        <dbReference type="ARBA" id="ARBA00017291"/>
    </source>
</evidence>
<comment type="subcellular location">
    <subcellularLocation>
        <location evidence="1">Endoplasmic reticulum membrane</location>
        <topology evidence="1">Single-pass type I membrane protein</topology>
    </subcellularLocation>
</comment>
<comment type="function">
    <text evidence="9 10">Required for normal levels of the cell wall 1,6-beta-glucan. Involved in a protein folding machinery chaperoning proteins acting in various physiological processes including cell wall synthesis and lysis of autophagic bodies.</text>
</comment>
<evidence type="ECO:0000256" key="1">
    <source>
        <dbReference type="ARBA" id="ARBA00004115"/>
    </source>
</evidence>
<evidence type="ECO:0000256" key="8">
    <source>
        <dbReference type="ARBA" id="ARBA00023136"/>
    </source>
</evidence>
<evidence type="ECO:0000256" key="9">
    <source>
        <dbReference type="ARBA" id="ARBA00024969"/>
    </source>
</evidence>
<dbReference type="GO" id="GO:0005789">
    <property type="term" value="C:endoplasmic reticulum membrane"/>
    <property type="evidence" value="ECO:0007669"/>
    <property type="project" value="UniProtKB-SubCell"/>
</dbReference>
<dbReference type="Pfam" id="PF10681">
    <property type="entry name" value="Rot1"/>
    <property type="match status" value="1"/>
</dbReference>
<organism evidence="13 14">
    <name type="scientific">Polytolypa hystricis (strain UAMH7299)</name>
    <dbReference type="NCBI Taxonomy" id="1447883"/>
    <lineage>
        <taxon>Eukaryota</taxon>
        <taxon>Fungi</taxon>
        <taxon>Dikarya</taxon>
        <taxon>Ascomycota</taxon>
        <taxon>Pezizomycotina</taxon>
        <taxon>Eurotiomycetes</taxon>
        <taxon>Eurotiomycetidae</taxon>
        <taxon>Onygenales</taxon>
        <taxon>Onygenales incertae sedis</taxon>
        <taxon>Polytolypa</taxon>
    </lineage>
</organism>
<protein>
    <recommendedName>
        <fullName evidence="3 10">Protein ROT1</fullName>
    </recommendedName>
</protein>
<dbReference type="PIRSF" id="PIRSF017290">
    <property type="entry name" value="ROT1_prd"/>
    <property type="match status" value="1"/>
</dbReference>
<keyword evidence="14" id="KW-1185">Reference proteome</keyword>
<evidence type="ECO:0000256" key="12">
    <source>
        <dbReference type="SAM" id="SignalP"/>
    </source>
</evidence>
<feature type="chain" id="PRO_5013378615" description="Protein ROT1" evidence="12">
    <location>
        <begin position="26"/>
        <end position="261"/>
    </location>
</feature>
<keyword evidence="6 10" id="KW-0256">Endoplasmic reticulum</keyword>
<dbReference type="STRING" id="1447883.A0A2B7WN45"/>
<dbReference type="GO" id="GO:0006458">
    <property type="term" value="P:'de novo' protein folding"/>
    <property type="evidence" value="ECO:0007669"/>
    <property type="project" value="InterPro"/>
</dbReference>
<evidence type="ECO:0000313" key="13">
    <source>
        <dbReference type="EMBL" id="PGG98026.1"/>
    </source>
</evidence>
<evidence type="ECO:0000256" key="11">
    <source>
        <dbReference type="SAM" id="Phobius"/>
    </source>
</evidence>
<evidence type="ECO:0000313" key="14">
    <source>
        <dbReference type="Proteomes" id="UP000224634"/>
    </source>
</evidence>